<keyword evidence="7" id="KW-0560">Oxidoreductase</keyword>
<dbReference type="InterPro" id="IPR036188">
    <property type="entry name" value="FAD/NAD-bd_sf"/>
</dbReference>
<comment type="similarity">
    <text evidence="3">In the N-terminal section; belongs to the NADH:flavin oxidoreductase/NADH oxidase family.</text>
</comment>
<dbReference type="GO" id="GO:0008168">
    <property type="term" value="F:methyltransferase activity"/>
    <property type="evidence" value="ECO:0007669"/>
    <property type="project" value="UniProtKB-KW"/>
</dbReference>
<dbReference type="PANTHER" id="PTHR42917">
    <property type="entry name" value="2,4-DIENOYL-COA REDUCTASE"/>
    <property type="match status" value="1"/>
</dbReference>
<dbReference type="Gene3D" id="3.40.50.720">
    <property type="entry name" value="NAD(P)-binding Rossmann-like Domain"/>
    <property type="match status" value="1"/>
</dbReference>
<evidence type="ECO:0000313" key="12">
    <source>
        <dbReference type="EMBL" id="PKR57541.1"/>
    </source>
</evidence>
<dbReference type="InterPro" id="IPR013785">
    <property type="entry name" value="Aldolase_TIM"/>
</dbReference>
<evidence type="ECO:0000313" key="13">
    <source>
        <dbReference type="Proteomes" id="UP000233332"/>
    </source>
</evidence>
<dbReference type="GO" id="GO:0033543">
    <property type="term" value="P:fatty acid beta-oxidation, unsaturated, even number, reductase/isomerase pathway"/>
    <property type="evidence" value="ECO:0007669"/>
    <property type="project" value="TreeGrafter"/>
</dbReference>
<feature type="domain" description="FAD/NAD(P)-binding" evidence="11">
    <location>
        <begin position="386"/>
        <end position="632"/>
    </location>
</feature>
<dbReference type="PRINTS" id="PR00411">
    <property type="entry name" value="PNDRDTASEI"/>
</dbReference>
<dbReference type="Proteomes" id="UP000233332">
    <property type="component" value="Unassembled WGS sequence"/>
</dbReference>
<dbReference type="CDD" id="cd04734">
    <property type="entry name" value="OYE_like_3_FMN"/>
    <property type="match status" value="1"/>
</dbReference>
<dbReference type="InterPro" id="IPR023753">
    <property type="entry name" value="FAD/NAD-binding_dom"/>
</dbReference>
<comment type="cofactor">
    <cofactor evidence="1">
        <name>FMN</name>
        <dbReference type="ChEBI" id="CHEBI:58210"/>
    </cofactor>
</comment>
<evidence type="ECO:0000256" key="4">
    <source>
        <dbReference type="ARBA" id="ARBA00022630"/>
    </source>
</evidence>
<dbReference type="GO" id="GO:0010181">
    <property type="term" value="F:FMN binding"/>
    <property type="evidence" value="ECO:0007669"/>
    <property type="project" value="InterPro"/>
</dbReference>
<protein>
    <submittedName>
        <fullName evidence="12">N-methylproline demethylase</fullName>
    </submittedName>
</protein>
<evidence type="ECO:0000259" key="10">
    <source>
        <dbReference type="Pfam" id="PF00724"/>
    </source>
</evidence>
<dbReference type="EMBL" id="NXGX01000006">
    <property type="protein sequence ID" value="PKR57541.1"/>
    <property type="molecule type" value="Genomic_DNA"/>
</dbReference>
<dbReference type="Pfam" id="PF00724">
    <property type="entry name" value="Oxidored_FMN"/>
    <property type="match status" value="1"/>
</dbReference>
<evidence type="ECO:0000256" key="1">
    <source>
        <dbReference type="ARBA" id="ARBA00001917"/>
    </source>
</evidence>
<keyword evidence="6" id="KW-0479">Metal-binding</keyword>
<reference evidence="12 13" key="1">
    <citation type="submission" date="2017-09" db="EMBL/GenBank/DDBJ databases">
        <title>Biodiversity and function of Thalassospira species in the particle-attached aromatic-hydrocarbon-degrading consortia from the surface seawater of the China South Sea.</title>
        <authorList>
            <person name="Dong C."/>
            <person name="Lai Q."/>
            <person name="Shao Z."/>
        </authorList>
    </citation>
    <scope>NUCLEOTIDE SEQUENCE [LARGE SCALE GENOMIC DNA]</scope>
    <source>
        <strain evidence="12 13">139Z-12</strain>
    </source>
</reference>
<evidence type="ECO:0000256" key="9">
    <source>
        <dbReference type="ARBA" id="ARBA00023014"/>
    </source>
</evidence>
<evidence type="ECO:0000256" key="3">
    <source>
        <dbReference type="ARBA" id="ARBA00011048"/>
    </source>
</evidence>
<feature type="domain" description="NADH:flavin oxidoreductase/NADH oxidase N-terminal" evidence="10">
    <location>
        <begin position="6"/>
        <end position="340"/>
    </location>
</feature>
<evidence type="ECO:0000256" key="5">
    <source>
        <dbReference type="ARBA" id="ARBA00022643"/>
    </source>
</evidence>
<dbReference type="InterPro" id="IPR001155">
    <property type="entry name" value="OxRdtase_FMN_N"/>
</dbReference>
<comment type="caution">
    <text evidence="12">The sequence shown here is derived from an EMBL/GenBank/DDBJ whole genome shotgun (WGS) entry which is preliminary data.</text>
</comment>
<keyword evidence="12" id="KW-0489">Methyltransferase</keyword>
<dbReference type="Pfam" id="PF07992">
    <property type="entry name" value="Pyr_redox_2"/>
    <property type="match status" value="1"/>
</dbReference>
<evidence type="ECO:0000259" key="11">
    <source>
        <dbReference type="Pfam" id="PF07992"/>
    </source>
</evidence>
<dbReference type="SUPFAM" id="SSF51395">
    <property type="entry name" value="FMN-linked oxidoreductases"/>
    <property type="match status" value="1"/>
</dbReference>
<dbReference type="InterPro" id="IPR051793">
    <property type="entry name" value="NADH:flavin_oxidoreductase"/>
</dbReference>
<dbReference type="RefSeq" id="WP_101303882.1">
    <property type="nucleotide sequence ID" value="NZ_NXGX01000006.1"/>
</dbReference>
<keyword evidence="5" id="KW-0288">FMN</keyword>
<sequence length="678" mass="74817">MSNDPILQPYQLKHLTLRNRIMMTSHEPAYPEDGMPKERYRAYHVERAKGGVAMTMTAGSAAVSKDSPPVFNNLLVYKDEVVPWMKDLTDAIHEHGAAVMIQLTHLGRRTRWDKEFWLPVVSPSHNREASHRAFPKKMEDWDIERIIKDYADAAERMKAGGMDGIELQAYGHLMDQFWSPLTNDLDGPYGGGIDNRLQFTFDVLTEIRKRVGSDFIVGVRYSGDECLEGGLTKEDGLSISKRLKDSGMIDFLNVVRGHIDTDAGLTDVIPIQGMANSPHLDFAGEIRAATNFPTFHGAKIPDVATARHAIASGKVDMVGMTRAHMTDPHVVRKIIEKREEEIRPCVGANYCLDRIYQGGAAYCIHNAATGRELDMPHIISKAEIRKKVVVVGTGPAGLEAARVAGERGHDVVVFEAADKPGGQVRLTAQNERRKEMISIIDWRMNQCAQHGVTFHFNTWAEVDTVQAENPDVVIIATGGLPDTEVLSRGNDLVVSSWDIISGDVKPGTNVLVFDDAGDHSGLQAAELIAQSGAKVEIMTPDRSFAPEVMAMNLVPYMRSMQKLDVTFTVTYRLAAVEKDGNHLTAHVGSDYGGVAKRRTVDQVVINHGTIPLDDLYFELKSASSNHGEMSHDQLIAGKPQSVVRNADGNFQLFRIGDAVSARNTHAAIYDALRLLKDI</sequence>
<keyword evidence="9" id="KW-0411">Iron-sulfur</keyword>
<dbReference type="PRINTS" id="PR00368">
    <property type="entry name" value="FADPNR"/>
</dbReference>
<accession>A0A2N3L406</accession>
<dbReference type="Gene3D" id="3.20.20.70">
    <property type="entry name" value="Aldolase class I"/>
    <property type="match status" value="1"/>
</dbReference>
<evidence type="ECO:0000256" key="6">
    <source>
        <dbReference type="ARBA" id="ARBA00022723"/>
    </source>
</evidence>
<dbReference type="GO" id="GO:0008670">
    <property type="term" value="F:2,4-dienoyl-CoA reductase (NADPH) activity"/>
    <property type="evidence" value="ECO:0007669"/>
    <property type="project" value="TreeGrafter"/>
</dbReference>
<keyword evidence="13" id="KW-1185">Reference proteome</keyword>
<gene>
    <name evidence="12" type="ORF">COO92_16505</name>
</gene>
<name>A0A2N3L406_9PROT</name>
<organism evidence="12 13">
    <name type="scientific">Thalassospira lohafexi</name>
    <dbReference type="NCBI Taxonomy" id="744227"/>
    <lineage>
        <taxon>Bacteria</taxon>
        <taxon>Pseudomonadati</taxon>
        <taxon>Pseudomonadota</taxon>
        <taxon>Alphaproteobacteria</taxon>
        <taxon>Rhodospirillales</taxon>
        <taxon>Thalassospiraceae</taxon>
        <taxon>Thalassospira</taxon>
    </lineage>
</organism>
<keyword evidence="8" id="KW-0408">Iron</keyword>
<evidence type="ECO:0000256" key="7">
    <source>
        <dbReference type="ARBA" id="ARBA00023002"/>
    </source>
</evidence>
<dbReference type="SUPFAM" id="SSF51905">
    <property type="entry name" value="FAD/NAD(P)-binding domain"/>
    <property type="match status" value="1"/>
</dbReference>
<dbReference type="PANTHER" id="PTHR42917:SF2">
    <property type="entry name" value="2,4-DIENOYL-COA REDUCTASE [(2E)-ENOYL-COA-PRODUCING]"/>
    <property type="match status" value="1"/>
</dbReference>
<keyword evidence="12" id="KW-0808">Transferase</keyword>
<dbReference type="GO" id="GO:0046872">
    <property type="term" value="F:metal ion binding"/>
    <property type="evidence" value="ECO:0007669"/>
    <property type="project" value="UniProtKB-KW"/>
</dbReference>
<evidence type="ECO:0000256" key="8">
    <source>
        <dbReference type="ARBA" id="ARBA00023004"/>
    </source>
</evidence>
<dbReference type="AlphaFoldDB" id="A0A2N3L406"/>
<evidence type="ECO:0000256" key="2">
    <source>
        <dbReference type="ARBA" id="ARBA00001966"/>
    </source>
</evidence>
<dbReference type="GO" id="GO:0051536">
    <property type="term" value="F:iron-sulfur cluster binding"/>
    <property type="evidence" value="ECO:0007669"/>
    <property type="project" value="UniProtKB-KW"/>
</dbReference>
<proteinExistence type="inferred from homology"/>
<keyword evidence="4" id="KW-0285">Flavoprotein</keyword>
<dbReference type="Gene3D" id="3.50.50.60">
    <property type="entry name" value="FAD/NAD(P)-binding domain"/>
    <property type="match status" value="1"/>
</dbReference>
<dbReference type="GO" id="GO:0032259">
    <property type="term" value="P:methylation"/>
    <property type="evidence" value="ECO:0007669"/>
    <property type="project" value="UniProtKB-KW"/>
</dbReference>
<comment type="cofactor">
    <cofactor evidence="2">
        <name>[4Fe-4S] cluster</name>
        <dbReference type="ChEBI" id="CHEBI:49883"/>
    </cofactor>
</comment>